<dbReference type="AlphaFoldDB" id="A0A5C3DV97"/>
<gene>
    <name evidence="1" type="ORF">UTRI_00598</name>
</gene>
<name>A0A5C3DV97_9BASI</name>
<protein>
    <submittedName>
        <fullName evidence="1">Uncharacterized protein</fullName>
    </submittedName>
</protein>
<organism evidence="1 2">
    <name type="scientific">Ustilago trichophora</name>
    <dbReference type="NCBI Taxonomy" id="86804"/>
    <lineage>
        <taxon>Eukaryota</taxon>
        <taxon>Fungi</taxon>
        <taxon>Dikarya</taxon>
        <taxon>Basidiomycota</taxon>
        <taxon>Ustilaginomycotina</taxon>
        <taxon>Ustilaginomycetes</taxon>
        <taxon>Ustilaginales</taxon>
        <taxon>Ustilaginaceae</taxon>
        <taxon>Ustilago</taxon>
    </lineage>
</organism>
<evidence type="ECO:0000313" key="2">
    <source>
        <dbReference type="Proteomes" id="UP000324022"/>
    </source>
</evidence>
<evidence type="ECO:0000313" key="1">
    <source>
        <dbReference type="EMBL" id="SPO21121.1"/>
    </source>
</evidence>
<sequence length="150" mass="17082">MRATEKRRQSRHHQRRAQIPAYLSRDHASLARNFNLTTLQSWITYSNSPLPHNVLRRPPLETSSLLEYVEEGSSCLDNVIFDGYQQGTPIYTSDEEPKQSSNGENLVERAAVDRGDLEGTLPVRCTSLPKPERYCPHAVRVRSLNATIFC</sequence>
<keyword evidence="2" id="KW-1185">Reference proteome</keyword>
<accession>A0A5C3DV97</accession>
<reference evidence="1 2" key="1">
    <citation type="submission" date="2018-03" db="EMBL/GenBank/DDBJ databases">
        <authorList>
            <person name="Guldener U."/>
        </authorList>
    </citation>
    <scope>NUCLEOTIDE SEQUENCE [LARGE SCALE GENOMIC DNA]</scope>
    <source>
        <strain evidence="1 2">NBRC100155</strain>
    </source>
</reference>
<proteinExistence type="predicted"/>
<dbReference type="EMBL" id="OOIN01000002">
    <property type="protein sequence ID" value="SPO21121.1"/>
    <property type="molecule type" value="Genomic_DNA"/>
</dbReference>
<dbReference type="Proteomes" id="UP000324022">
    <property type="component" value="Unassembled WGS sequence"/>
</dbReference>